<gene>
    <name evidence="2" type="ORF">A176_006072</name>
</gene>
<dbReference type="PATRIC" id="fig|1297742.4.peg.6163"/>
<keyword evidence="3" id="KW-1185">Reference proteome</keyword>
<organism evidence="2 3">
    <name type="scientific">Pseudomyxococcus hansupus</name>
    <dbReference type="NCBI Taxonomy" id="1297742"/>
    <lineage>
        <taxon>Bacteria</taxon>
        <taxon>Pseudomonadati</taxon>
        <taxon>Myxococcota</taxon>
        <taxon>Myxococcia</taxon>
        <taxon>Myxococcales</taxon>
        <taxon>Cystobacterineae</taxon>
        <taxon>Myxococcaceae</taxon>
        <taxon>Pseudomyxococcus</taxon>
    </lineage>
</organism>
<evidence type="ECO:0000313" key="3">
    <source>
        <dbReference type="Proteomes" id="UP000009026"/>
    </source>
</evidence>
<accession>A0A0H4X6F5</accession>
<feature type="compositionally biased region" description="Low complexity" evidence="1">
    <location>
        <begin position="13"/>
        <end position="27"/>
    </location>
</feature>
<feature type="compositionally biased region" description="Pro residues" evidence="1">
    <location>
        <begin position="1"/>
        <end position="12"/>
    </location>
</feature>
<dbReference type="EMBL" id="CP012109">
    <property type="protein sequence ID" value="AKQ69160.1"/>
    <property type="molecule type" value="Genomic_DNA"/>
</dbReference>
<feature type="region of interest" description="Disordered" evidence="1">
    <location>
        <begin position="1"/>
        <end position="27"/>
    </location>
</feature>
<dbReference type="Proteomes" id="UP000009026">
    <property type="component" value="Chromosome"/>
</dbReference>
<dbReference type="AlphaFoldDB" id="A0A0H4X6F5"/>
<sequence>MPEARPTPPPEPAEVAAPEAPAAPPTAQTLAAVEVARDERRHELEAELQAVAHTEPRDREWAGQTETLVTHAFDGPRFAGSRLTRVDCRTRMCVLEVEHDEAEARAELLSSLLMVKGLQGQAVMRPSDAGGRLTSRVYLSRAGEPLPMTLRQ</sequence>
<proteinExistence type="predicted"/>
<protein>
    <submittedName>
        <fullName evidence="2">Uncharacterized protein</fullName>
    </submittedName>
</protein>
<dbReference type="STRING" id="1297742.A176_006072"/>
<reference evidence="2 3" key="1">
    <citation type="journal article" date="2016" name="PLoS ONE">
        <title>Complete Genome Sequence and Comparative Genomics of a Novel Myxobacterium Myxococcus hansupus.</title>
        <authorList>
            <person name="Sharma G."/>
            <person name="Narwani T."/>
            <person name="Subramanian S."/>
        </authorList>
    </citation>
    <scope>NUCLEOTIDE SEQUENCE [LARGE SCALE GENOMIC DNA]</scope>
    <source>
        <strain evidence="3">mixupus</strain>
    </source>
</reference>
<dbReference type="KEGG" id="mym:A176_006072"/>
<evidence type="ECO:0000256" key="1">
    <source>
        <dbReference type="SAM" id="MobiDB-lite"/>
    </source>
</evidence>
<name>A0A0H4X6F5_9BACT</name>
<evidence type="ECO:0000313" key="2">
    <source>
        <dbReference type="EMBL" id="AKQ69160.1"/>
    </source>
</evidence>